<evidence type="ECO:0000313" key="11">
    <source>
        <dbReference type="EMBL" id="MFC5458582.1"/>
    </source>
</evidence>
<evidence type="ECO:0000256" key="2">
    <source>
        <dbReference type="ARBA" id="ARBA00007357"/>
    </source>
</evidence>
<keyword evidence="6" id="KW-0862">Zinc</keyword>
<feature type="signal peptide" evidence="8">
    <location>
        <begin position="1"/>
        <end position="27"/>
    </location>
</feature>
<evidence type="ECO:0000256" key="3">
    <source>
        <dbReference type="ARBA" id="ARBA00022670"/>
    </source>
</evidence>
<evidence type="ECO:0000256" key="6">
    <source>
        <dbReference type="ARBA" id="ARBA00022833"/>
    </source>
</evidence>
<dbReference type="PROSITE" id="PS51885">
    <property type="entry name" value="NEPRILYSIN"/>
    <property type="match status" value="1"/>
</dbReference>
<keyword evidence="3" id="KW-0645">Protease</keyword>
<dbReference type="Gene3D" id="1.10.1380.10">
    <property type="entry name" value="Neutral endopeptidase , domain2"/>
    <property type="match status" value="1"/>
</dbReference>
<keyword evidence="8" id="KW-0732">Signal</keyword>
<evidence type="ECO:0000259" key="10">
    <source>
        <dbReference type="Pfam" id="PF05649"/>
    </source>
</evidence>
<keyword evidence="5" id="KW-0378">Hydrolase</keyword>
<feature type="domain" description="Peptidase M13 N-terminal" evidence="10">
    <location>
        <begin position="53"/>
        <end position="434"/>
    </location>
</feature>
<reference evidence="12" key="1">
    <citation type="journal article" date="2019" name="Int. J. Syst. Evol. Microbiol.">
        <title>The Global Catalogue of Microorganisms (GCM) 10K type strain sequencing project: providing services to taxonomists for standard genome sequencing and annotation.</title>
        <authorList>
            <consortium name="The Broad Institute Genomics Platform"/>
            <consortium name="The Broad Institute Genome Sequencing Center for Infectious Disease"/>
            <person name="Wu L."/>
            <person name="Ma J."/>
        </authorList>
    </citation>
    <scope>NUCLEOTIDE SEQUENCE [LARGE SCALE GENOMIC DNA]</scope>
    <source>
        <strain evidence="12">KACC 12649</strain>
    </source>
</reference>
<dbReference type="Proteomes" id="UP001596050">
    <property type="component" value="Unassembled WGS sequence"/>
</dbReference>
<protein>
    <submittedName>
        <fullName evidence="11">M13 family metallopeptidase</fullName>
    </submittedName>
</protein>
<comment type="similarity">
    <text evidence="2">Belongs to the peptidase M13 family.</text>
</comment>
<evidence type="ECO:0000256" key="8">
    <source>
        <dbReference type="SAM" id="SignalP"/>
    </source>
</evidence>
<dbReference type="InterPro" id="IPR008753">
    <property type="entry name" value="Peptidase_M13_N"/>
</dbReference>
<evidence type="ECO:0000313" key="12">
    <source>
        <dbReference type="Proteomes" id="UP001596050"/>
    </source>
</evidence>
<keyword evidence="4" id="KW-0479">Metal-binding</keyword>
<keyword evidence="12" id="KW-1185">Reference proteome</keyword>
<gene>
    <name evidence="11" type="ORF">ACFPN5_02005</name>
</gene>
<comment type="caution">
    <text evidence="11">The sequence shown here is derived from an EMBL/GenBank/DDBJ whole genome shotgun (WGS) entry which is preliminary data.</text>
</comment>
<dbReference type="InterPro" id="IPR000718">
    <property type="entry name" value="Peptidase_M13"/>
</dbReference>
<organism evidence="11 12">
    <name type="scientific">Massilia niabensis</name>
    <dbReference type="NCBI Taxonomy" id="544910"/>
    <lineage>
        <taxon>Bacteria</taxon>
        <taxon>Pseudomonadati</taxon>
        <taxon>Pseudomonadota</taxon>
        <taxon>Betaproteobacteria</taxon>
        <taxon>Burkholderiales</taxon>
        <taxon>Oxalobacteraceae</taxon>
        <taxon>Telluria group</taxon>
        <taxon>Massilia</taxon>
    </lineage>
</organism>
<accession>A0ABW0L0Y7</accession>
<dbReference type="Pfam" id="PF01431">
    <property type="entry name" value="Peptidase_M13"/>
    <property type="match status" value="1"/>
</dbReference>
<dbReference type="InterPro" id="IPR042089">
    <property type="entry name" value="Peptidase_M13_dom_2"/>
</dbReference>
<comment type="cofactor">
    <cofactor evidence="1">
        <name>Zn(2+)</name>
        <dbReference type="ChEBI" id="CHEBI:29105"/>
    </cofactor>
</comment>
<dbReference type="RefSeq" id="WP_379779566.1">
    <property type="nucleotide sequence ID" value="NZ_JBHSMU010000003.1"/>
</dbReference>
<evidence type="ECO:0000256" key="4">
    <source>
        <dbReference type="ARBA" id="ARBA00022723"/>
    </source>
</evidence>
<evidence type="ECO:0000256" key="7">
    <source>
        <dbReference type="ARBA" id="ARBA00023049"/>
    </source>
</evidence>
<name>A0ABW0L0Y7_9BURK</name>
<evidence type="ECO:0000256" key="1">
    <source>
        <dbReference type="ARBA" id="ARBA00001947"/>
    </source>
</evidence>
<feature type="chain" id="PRO_5046006790" evidence="8">
    <location>
        <begin position="28"/>
        <end position="694"/>
    </location>
</feature>
<dbReference type="SUPFAM" id="SSF55486">
    <property type="entry name" value="Metalloproteases ('zincins'), catalytic domain"/>
    <property type="match status" value="1"/>
</dbReference>
<dbReference type="Gene3D" id="3.40.390.10">
    <property type="entry name" value="Collagenase (Catalytic Domain)"/>
    <property type="match status" value="1"/>
</dbReference>
<feature type="domain" description="Peptidase M13 C-terminal" evidence="9">
    <location>
        <begin position="486"/>
        <end position="693"/>
    </location>
</feature>
<proteinExistence type="inferred from homology"/>
<evidence type="ECO:0000259" key="9">
    <source>
        <dbReference type="Pfam" id="PF01431"/>
    </source>
</evidence>
<dbReference type="PANTHER" id="PTHR11733:SF167">
    <property type="entry name" value="FI17812P1-RELATED"/>
    <property type="match status" value="1"/>
</dbReference>
<dbReference type="InterPro" id="IPR024079">
    <property type="entry name" value="MetalloPept_cat_dom_sf"/>
</dbReference>
<sequence length="694" mass="77779">MHRFTRLALSGAILGGAAALAPASAQTAPERPATSFPYTPGLDVKSMDKSADPCVDFYQYACGGWMKNNPVPADQARWSVYSKLAQDNQRYLWGILDGLARQMTGRNATQQKIGDYFGACMDERAIAQRGAAPLQPWLAQIDAMRSKQELPRLLAALQLTLSNEDFFFGFSSNQDFGDSTRVIAFASGGGLGLPDRDYYLKTDARSKAIRAKYAAHLATMFGLVGESSAVAKRSAATVMRIETALAKASLTRVEKRDPYKLFNKADLKRLQQMTPGFDWKVYLAEIGQPGLAVFNVTEPKFFRAFGQQLRTNDLAAIKTYLRWHVLESMAPALSPQFDEPHFAFFSKTLRGVERQQPRWKRCVQLVDAQLGEALGQEFVSRAFSPELKAKSLHMTRQVEEAMAKDIESLEWMSAQTKKRAREKLDAIVNKIGYPDTWRDYTAYEVRANDFAGNVVRGTLFENRRQLAKIGKPLDRSEWLMTPPTVNAYFNPQMNDINFPAGVLQPPLFDPKMDDAPNYGNTGGTIGHELTHAFDDEGRQFDAKGNLKDWWTKKDGKEFNERAQCIADQYAGYTVVDNIKINSKLTLGEDVADLGGVILGWMAWKAQMASMPQQAQPKGELRDGLTPEQRFFVGYAQWACENDRPENLRVTAVTDPHSPGKYRVNGVVINMPEFEQAFQCKKGQPMVAAKRCRVW</sequence>
<evidence type="ECO:0000256" key="5">
    <source>
        <dbReference type="ARBA" id="ARBA00022801"/>
    </source>
</evidence>
<dbReference type="EMBL" id="JBHSMU010000003">
    <property type="protein sequence ID" value="MFC5458582.1"/>
    <property type="molecule type" value="Genomic_DNA"/>
</dbReference>
<dbReference type="CDD" id="cd08662">
    <property type="entry name" value="M13"/>
    <property type="match status" value="1"/>
</dbReference>
<dbReference type="PANTHER" id="PTHR11733">
    <property type="entry name" value="ZINC METALLOPROTEASE FAMILY M13 NEPRILYSIN-RELATED"/>
    <property type="match status" value="1"/>
</dbReference>
<keyword evidence="7" id="KW-0482">Metalloprotease</keyword>
<dbReference type="InterPro" id="IPR018497">
    <property type="entry name" value="Peptidase_M13_C"/>
</dbReference>
<dbReference type="PRINTS" id="PR00786">
    <property type="entry name" value="NEPRILYSIN"/>
</dbReference>
<dbReference type="Pfam" id="PF05649">
    <property type="entry name" value="Peptidase_M13_N"/>
    <property type="match status" value="1"/>
</dbReference>